<name>A0A4U9V9E6_SERFO</name>
<dbReference type="AlphaFoldDB" id="A0A4U9V9E6"/>
<gene>
    <name evidence="2" type="ORF">NCTC12965_04360</name>
</gene>
<reference evidence="2" key="1">
    <citation type="submission" date="2019-05" db="EMBL/GenBank/DDBJ databases">
        <authorList>
            <consortium name="Pathogen Informatics"/>
        </authorList>
    </citation>
    <scope>NUCLEOTIDE SEQUENCE [LARGE SCALE GENOMIC DNA]</scope>
    <source>
        <strain evidence="2">NCTC12965</strain>
    </source>
</reference>
<evidence type="ECO:0000259" key="1">
    <source>
        <dbReference type="Pfam" id="PF13708"/>
    </source>
</evidence>
<dbReference type="InterPro" id="IPR031339">
    <property type="entry name" value="DUF4942"/>
</dbReference>
<organism evidence="2">
    <name type="scientific">Serratia fonticola</name>
    <dbReference type="NCBI Taxonomy" id="47917"/>
    <lineage>
        <taxon>Bacteria</taxon>
        <taxon>Pseudomonadati</taxon>
        <taxon>Pseudomonadota</taxon>
        <taxon>Gammaproteobacteria</taxon>
        <taxon>Enterobacterales</taxon>
        <taxon>Yersiniaceae</taxon>
        <taxon>Serratia</taxon>
    </lineage>
</organism>
<sequence length="57" mass="6747">MDAQARGEWHKSLDEEELPEISEANILATFEQLHQSKEEVFERGVINLFKNLNRDYK</sequence>
<accession>A0A4U9V9E6</accession>
<dbReference type="Pfam" id="PF13708">
    <property type="entry name" value="DUF4942"/>
    <property type="match status" value="1"/>
</dbReference>
<proteinExistence type="predicted"/>
<protein>
    <recommendedName>
        <fullName evidence="1">DUF4942 domain-containing protein</fullName>
    </recommendedName>
</protein>
<feature type="domain" description="DUF4942" evidence="1">
    <location>
        <begin position="1"/>
        <end position="57"/>
    </location>
</feature>
<evidence type="ECO:0000313" key="2">
    <source>
        <dbReference type="EMBL" id="VTR39341.1"/>
    </source>
</evidence>
<dbReference type="EMBL" id="CABEEZ010000096">
    <property type="protein sequence ID" value="VTR39341.1"/>
    <property type="molecule type" value="Genomic_DNA"/>
</dbReference>